<proteinExistence type="predicted"/>
<reference evidence="1" key="1">
    <citation type="submission" date="2021-05" db="EMBL/GenBank/DDBJ databases">
        <authorList>
            <person name="Pietrasiak N."/>
            <person name="Ward R."/>
            <person name="Stajich J.E."/>
            <person name="Kurbessoian T."/>
        </authorList>
    </citation>
    <scope>NUCLEOTIDE SEQUENCE</scope>
    <source>
        <strain evidence="1">UHER 2000/2452</strain>
    </source>
</reference>
<organism evidence="1 2">
    <name type="scientific">Drouetiella hepatica Uher 2000/2452</name>
    <dbReference type="NCBI Taxonomy" id="904376"/>
    <lineage>
        <taxon>Bacteria</taxon>
        <taxon>Bacillati</taxon>
        <taxon>Cyanobacteriota</taxon>
        <taxon>Cyanophyceae</taxon>
        <taxon>Oculatellales</taxon>
        <taxon>Oculatellaceae</taxon>
        <taxon>Drouetiella</taxon>
    </lineage>
</organism>
<sequence length="147" mass="15899">MTGLWAGLPAIAQSPTTIFENVTLSPSFTPDPTTVRGISGGEAAASQVAERADTVTGPCNGFIDAQPDHTIVLTQYFNYLSLQVQSPEDTTLVIRGPGGVWCNDDYSGKNPGIAGKWLSGTYQVWIGSYDSQKYHPYVMRITELQQP</sequence>
<gene>
    <name evidence="1" type="ORF">KME15_04700</name>
</gene>
<dbReference type="AlphaFoldDB" id="A0A951UKT7"/>
<dbReference type="EMBL" id="JAHHHD010000003">
    <property type="protein sequence ID" value="MBW4657951.1"/>
    <property type="molecule type" value="Genomic_DNA"/>
</dbReference>
<evidence type="ECO:0000313" key="1">
    <source>
        <dbReference type="EMBL" id="MBW4657951.1"/>
    </source>
</evidence>
<evidence type="ECO:0000313" key="2">
    <source>
        <dbReference type="Proteomes" id="UP000757435"/>
    </source>
</evidence>
<name>A0A951UKT7_9CYAN</name>
<reference evidence="1" key="2">
    <citation type="journal article" date="2022" name="Microbiol. Resour. Announc.">
        <title>Metagenome Sequencing to Explore Phylogenomics of Terrestrial Cyanobacteria.</title>
        <authorList>
            <person name="Ward R.D."/>
            <person name="Stajich J.E."/>
            <person name="Johansen J.R."/>
            <person name="Huntemann M."/>
            <person name="Clum A."/>
            <person name="Foster B."/>
            <person name="Foster B."/>
            <person name="Roux S."/>
            <person name="Palaniappan K."/>
            <person name="Varghese N."/>
            <person name="Mukherjee S."/>
            <person name="Reddy T.B.K."/>
            <person name="Daum C."/>
            <person name="Copeland A."/>
            <person name="Chen I.A."/>
            <person name="Ivanova N.N."/>
            <person name="Kyrpides N.C."/>
            <person name="Shapiro N."/>
            <person name="Eloe-Fadrosh E.A."/>
            <person name="Pietrasiak N."/>
        </authorList>
    </citation>
    <scope>NUCLEOTIDE SEQUENCE</scope>
    <source>
        <strain evidence="1">UHER 2000/2452</strain>
    </source>
</reference>
<protein>
    <submittedName>
        <fullName evidence="1">Uncharacterized protein</fullName>
    </submittedName>
</protein>
<accession>A0A951UKT7</accession>
<comment type="caution">
    <text evidence="1">The sequence shown here is derived from an EMBL/GenBank/DDBJ whole genome shotgun (WGS) entry which is preliminary data.</text>
</comment>
<dbReference type="Proteomes" id="UP000757435">
    <property type="component" value="Unassembled WGS sequence"/>
</dbReference>